<dbReference type="Proteomes" id="UP000218334">
    <property type="component" value="Unassembled WGS sequence"/>
</dbReference>
<proteinExistence type="predicted"/>
<accession>A0A2H3BS92</accession>
<sequence>MSFPTSNPDHSWNEWIRNQPTPAPRGPSNVPRTSPPAYDPTEAKDYGRYLRTRFRSLSPDLPLITILDSPEPAFRKESPCCTLSLNSDPDPEDPEQIWVYQPRPRTLPAGPIHVALSPIPHLCPLPDSNSHSSDYGGNEPIAEREDDIPSLKKLPTGLYTARKTGYILRLSINSISYWVIWTLIGTATELARSISVATMVGK</sequence>
<gene>
    <name evidence="2" type="ORF">ARMSODRAFT_1015292</name>
</gene>
<dbReference type="EMBL" id="KZ293420">
    <property type="protein sequence ID" value="PBK73755.1"/>
    <property type="molecule type" value="Genomic_DNA"/>
</dbReference>
<name>A0A2H3BS92_9AGAR</name>
<feature type="compositionally biased region" description="Polar residues" evidence="1">
    <location>
        <begin position="1"/>
        <end position="20"/>
    </location>
</feature>
<reference evidence="3" key="1">
    <citation type="journal article" date="2017" name="Nat. Ecol. Evol.">
        <title>Genome expansion and lineage-specific genetic innovations in the forest pathogenic fungi Armillaria.</title>
        <authorList>
            <person name="Sipos G."/>
            <person name="Prasanna A.N."/>
            <person name="Walter M.C."/>
            <person name="O'Connor E."/>
            <person name="Balint B."/>
            <person name="Krizsan K."/>
            <person name="Kiss B."/>
            <person name="Hess J."/>
            <person name="Varga T."/>
            <person name="Slot J."/>
            <person name="Riley R."/>
            <person name="Boka B."/>
            <person name="Rigling D."/>
            <person name="Barry K."/>
            <person name="Lee J."/>
            <person name="Mihaltcheva S."/>
            <person name="LaButti K."/>
            <person name="Lipzen A."/>
            <person name="Waldron R."/>
            <person name="Moloney N.M."/>
            <person name="Sperisen C."/>
            <person name="Kredics L."/>
            <person name="Vagvoelgyi C."/>
            <person name="Patrignani A."/>
            <person name="Fitzpatrick D."/>
            <person name="Nagy I."/>
            <person name="Doyle S."/>
            <person name="Anderson J.B."/>
            <person name="Grigoriev I.V."/>
            <person name="Gueldener U."/>
            <person name="Muensterkoetter M."/>
            <person name="Nagy L.G."/>
        </authorList>
    </citation>
    <scope>NUCLEOTIDE SEQUENCE [LARGE SCALE GENOMIC DNA]</scope>
    <source>
        <strain evidence="3">28-4</strain>
    </source>
</reference>
<feature type="region of interest" description="Disordered" evidence="1">
    <location>
        <begin position="1"/>
        <end position="45"/>
    </location>
</feature>
<evidence type="ECO:0000256" key="1">
    <source>
        <dbReference type="SAM" id="MobiDB-lite"/>
    </source>
</evidence>
<evidence type="ECO:0000313" key="2">
    <source>
        <dbReference type="EMBL" id="PBK73755.1"/>
    </source>
</evidence>
<organism evidence="2 3">
    <name type="scientific">Armillaria solidipes</name>
    <dbReference type="NCBI Taxonomy" id="1076256"/>
    <lineage>
        <taxon>Eukaryota</taxon>
        <taxon>Fungi</taxon>
        <taxon>Dikarya</taxon>
        <taxon>Basidiomycota</taxon>
        <taxon>Agaricomycotina</taxon>
        <taxon>Agaricomycetes</taxon>
        <taxon>Agaricomycetidae</taxon>
        <taxon>Agaricales</taxon>
        <taxon>Marasmiineae</taxon>
        <taxon>Physalacriaceae</taxon>
        <taxon>Armillaria</taxon>
    </lineage>
</organism>
<protein>
    <submittedName>
        <fullName evidence="2">Uncharacterized protein</fullName>
    </submittedName>
</protein>
<keyword evidence="3" id="KW-1185">Reference proteome</keyword>
<dbReference type="AlphaFoldDB" id="A0A2H3BS92"/>
<evidence type="ECO:0000313" key="3">
    <source>
        <dbReference type="Proteomes" id="UP000218334"/>
    </source>
</evidence>